<accession>Q6E6A1</accession>
<dbReference type="AlphaFoldDB" id="Q6E6A1"/>
<evidence type="ECO:0000313" key="1">
    <source>
        <dbReference type="EMBL" id="AAT12386.1"/>
    </source>
</evidence>
<sequence>MNATLEDTELTRRDKTTQHEKSMFVRGSAINFFVLPPAIRFAPFLLKGGTGS</sequence>
<name>Q6E6A1_ANTLO</name>
<organism evidence="1">
    <name type="scientific">Antonospora locustae</name>
    <name type="common">Microsporidian parasite</name>
    <name type="synonym">Nosema locustae</name>
    <dbReference type="NCBI Taxonomy" id="278021"/>
    <lineage>
        <taxon>Eukaryota</taxon>
        <taxon>Fungi</taxon>
        <taxon>Fungi incertae sedis</taxon>
        <taxon>Microsporidia</taxon>
        <taxon>Antonospora</taxon>
    </lineage>
</organism>
<proteinExistence type="predicted"/>
<reference evidence="1" key="1">
    <citation type="journal article" date="2004" name="Curr. Biol.">
        <title>Genome compaction and stability in microsporidian intracellular parasites.</title>
        <authorList>
            <person name="Slamovits C.H."/>
            <person name="Fast N.M."/>
            <person name="Law J.S."/>
            <person name="Keeling P.J."/>
        </authorList>
    </citation>
    <scope>NUCLEOTIDE SEQUENCE</scope>
</reference>
<keyword evidence="1" id="KW-0687">Ribonucleoprotein</keyword>
<dbReference type="GO" id="GO:1990904">
    <property type="term" value="C:ribonucleoprotein complex"/>
    <property type="evidence" value="ECO:0007669"/>
    <property type="project" value="UniProtKB-KW"/>
</dbReference>
<dbReference type="Gene3D" id="2.30.30.100">
    <property type="match status" value="1"/>
</dbReference>
<dbReference type="EMBL" id="AY548915">
    <property type="protein sequence ID" value="AAT12386.1"/>
    <property type="molecule type" value="Genomic_DNA"/>
</dbReference>
<dbReference type="SUPFAM" id="SSF50182">
    <property type="entry name" value="Sm-like ribonucleoproteins"/>
    <property type="match status" value="1"/>
</dbReference>
<dbReference type="InterPro" id="IPR010920">
    <property type="entry name" value="LSM_dom_sf"/>
</dbReference>
<protein>
    <submittedName>
        <fullName evidence="1">Small nuclear ribonucleoprotein D3-like protein</fullName>
    </submittedName>
</protein>